<evidence type="ECO:0000256" key="1">
    <source>
        <dbReference type="ARBA" id="ARBA00007692"/>
    </source>
</evidence>
<accession>A0A2P5DVP2</accession>
<keyword evidence="2" id="KW-0806">Transcription termination</keyword>
<dbReference type="OrthoDB" id="1151614at2759"/>
<name>A0A2P5DVP2_PARAD</name>
<evidence type="ECO:0000256" key="2">
    <source>
        <dbReference type="ARBA" id="ARBA00022472"/>
    </source>
</evidence>
<dbReference type="InterPro" id="IPR038538">
    <property type="entry name" value="MTERF_sf"/>
</dbReference>
<keyword evidence="3" id="KW-0809">Transit peptide</keyword>
<keyword evidence="2" id="KW-0804">Transcription</keyword>
<dbReference type="GO" id="GO:0006353">
    <property type="term" value="P:DNA-templated transcription termination"/>
    <property type="evidence" value="ECO:0007669"/>
    <property type="project" value="UniProtKB-KW"/>
</dbReference>
<evidence type="ECO:0000313" key="4">
    <source>
        <dbReference type="EMBL" id="PON77341.1"/>
    </source>
</evidence>
<dbReference type="FunFam" id="1.25.70.10:FF:000001">
    <property type="entry name" value="Mitochondrial transcription termination factor-like"/>
    <property type="match status" value="1"/>
</dbReference>
<dbReference type="Pfam" id="PF02536">
    <property type="entry name" value="mTERF"/>
    <property type="match status" value="2"/>
</dbReference>
<organism evidence="4 5">
    <name type="scientific">Parasponia andersonii</name>
    <name type="common">Sponia andersonii</name>
    <dbReference type="NCBI Taxonomy" id="3476"/>
    <lineage>
        <taxon>Eukaryota</taxon>
        <taxon>Viridiplantae</taxon>
        <taxon>Streptophyta</taxon>
        <taxon>Embryophyta</taxon>
        <taxon>Tracheophyta</taxon>
        <taxon>Spermatophyta</taxon>
        <taxon>Magnoliopsida</taxon>
        <taxon>eudicotyledons</taxon>
        <taxon>Gunneridae</taxon>
        <taxon>Pentapetalae</taxon>
        <taxon>rosids</taxon>
        <taxon>fabids</taxon>
        <taxon>Rosales</taxon>
        <taxon>Cannabaceae</taxon>
        <taxon>Parasponia</taxon>
    </lineage>
</organism>
<comment type="caution">
    <text evidence="4">The sequence shown here is derived from an EMBL/GenBank/DDBJ whole genome shotgun (WGS) entry which is preliminary data.</text>
</comment>
<dbReference type="Gene3D" id="1.25.70.10">
    <property type="entry name" value="Transcription termination factor 3, mitochondrial"/>
    <property type="match status" value="2"/>
</dbReference>
<protein>
    <submittedName>
        <fullName evidence="4">Mitochodrial transcription termination factor</fullName>
    </submittedName>
</protein>
<keyword evidence="2" id="KW-0805">Transcription regulation</keyword>
<dbReference type="GO" id="GO:0003676">
    <property type="term" value="F:nucleic acid binding"/>
    <property type="evidence" value="ECO:0007669"/>
    <property type="project" value="InterPro"/>
</dbReference>
<dbReference type="EMBL" id="JXTB01000014">
    <property type="protein sequence ID" value="PON77341.1"/>
    <property type="molecule type" value="Genomic_DNA"/>
</dbReference>
<proteinExistence type="inferred from homology"/>
<dbReference type="Proteomes" id="UP000237105">
    <property type="component" value="Unassembled WGS sequence"/>
</dbReference>
<sequence length="455" mass="52288">MLRLICKRLLLVNSRASKYNHGFCLSTSFLRHKSEVSSFTDPRSFTLSYLQNSCGLSQNSALTVSKRFLIEDSEKADSVLKLMRTHGLTQSHIEKIIGTRPTLLLVDVDDKLRPNMELFESLGFSGDSLGKMLSKDPRMLGTDLVDSVEFFKGNGFSDKQMTMMIMKRPQLLFFNANKTFKPKLDFFKSVGFTDEDVAKILSSEPYILERSLENRIIPSIEVLKRVVGADEDVVKAVKGCYWILEYNLEEMLEPNISMLKSHGVPERIILRWFLLHPKTLLLRPQRITEILAEVVKLGFNPNTSLFVLAIRSMAVMSKTRWEQKVEAYKSFGLSKDQVYSAFKSQPMFMLTSEKKIKKMMNFYINKLKMEPSVICRSPNILLYSLEKRIIPRSSVVQLLMSAGYLKEANILYYLRMSEKQFVEKLVKKFQVVLPDVVKAYEGKIEFQGLPVLLKS</sequence>
<dbReference type="AlphaFoldDB" id="A0A2P5DVP2"/>
<reference evidence="5" key="1">
    <citation type="submission" date="2016-06" db="EMBL/GenBank/DDBJ databases">
        <title>Parallel loss of symbiosis genes in relatives of nitrogen-fixing non-legume Parasponia.</title>
        <authorList>
            <person name="Van Velzen R."/>
            <person name="Holmer R."/>
            <person name="Bu F."/>
            <person name="Rutten L."/>
            <person name="Van Zeijl A."/>
            <person name="Liu W."/>
            <person name="Santuari L."/>
            <person name="Cao Q."/>
            <person name="Sharma T."/>
            <person name="Shen D."/>
            <person name="Roswanjaya Y."/>
            <person name="Wardhani T."/>
            <person name="Kalhor M.S."/>
            <person name="Jansen J."/>
            <person name="Van den Hoogen J."/>
            <person name="Gungor B."/>
            <person name="Hartog M."/>
            <person name="Hontelez J."/>
            <person name="Verver J."/>
            <person name="Yang W.-C."/>
            <person name="Schijlen E."/>
            <person name="Repin R."/>
            <person name="Schilthuizen M."/>
            <person name="Schranz E."/>
            <person name="Heidstra R."/>
            <person name="Miyata K."/>
            <person name="Fedorova E."/>
            <person name="Kohlen W."/>
            <person name="Bisseling T."/>
            <person name="Smit S."/>
            <person name="Geurts R."/>
        </authorList>
    </citation>
    <scope>NUCLEOTIDE SEQUENCE [LARGE SCALE GENOMIC DNA]</scope>
    <source>
        <strain evidence="5">cv. WU1-14</strain>
    </source>
</reference>
<dbReference type="SMART" id="SM00733">
    <property type="entry name" value="Mterf"/>
    <property type="match status" value="8"/>
</dbReference>
<dbReference type="PANTHER" id="PTHR13068">
    <property type="entry name" value="CGI-12 PROTEIN-RELATED"/>
    <property type="match status" value="1"/>
</dbReference>
<evidence type="ECO:0000256" key="3">
    <source>
        <dbReference type="ARBA" id="ARBA00022946"/>
    </source>
</evidence>
<gene>
    <name evidence="4" type="ORF">PanWU01x14_029600</name>
</gene>
<keyword evidence="5" id="KW-1185">Reference proteome</keyword>
<dbReference type="PANTHER" id="PTHR13068:SF120">
    <property type="entry name" value="TRANSCRIPTION TERMINATION FACTOR MTERF2, CHLOROPLASTIC-LIKE ISOFORM X1"/>
    <property type="match status" value="1"/>
</dbReference>
<dbReference type="InterPro" id="IPR003690">
    <property type="entry name" value="MTERF"/>
</dbReference>
<evidence type="ECO:0000313" key="5">
    <source>
        <dbReference type="Proteomes" id="UP000237105"/>
    </source>
</evidence>
<comment type="similarity">
    <text evidence="1">Belongs to the mTERF family.</text>
</comment>